<keyword evidence="3" id="KW-1185">Reference proteome</keyword>
<dbReference type="Proteomes" id="UP000250140">
    <property type="component" value="Unassembled WGS sequence"/>
</dbReference>
<reference evidence="2 3" key="1">
    <citation type="journal article" date="2016" name="Nat. Commun.">
        <title>Ectomycorrhizal ecology is imprinted in the genome of the dominant symbiotic fungus Cenococcum geophilum.</title>
        <authorList>
            <consortium name="DOE Joint Genome Institute"/>
            <person name="Peter M."/>
            <person name="Kohler A."/>
            <person name="Ohm R.A."/>
            <person name="Kuo A."/>
            <person name="Krutzmann J."/>
            <person name="Morin E."/>
            <person name="Arend M."/>
            <person name="Barry K.W."/>
            <person name="Binder M."/>
            <person name="Choi C."/>
            <person name="Clum A."/>
            <person name="Copeland A."/>
            <person name="Grisel N."/>
            <person name="Haridas S."/>
            <person name="Kipfer T."/>
            <person name="LaButti K."/>
            <person name="Lindquist E."/>
            <person name="Lipzen A."/>
            <person name="Maire R."/>
            <person name="Meier B."/>
            <person name="Mihaltcheva S."/>
            <person name="Molinier V."/>
            <person name="Murat C."/>
            <person name="Poggeler S."/>
            <person name="Quandt C.A."/>
            <person name="Sperisen C."/>
            <person name="Tritt A."/>
            <person name="Tisserant E."/>
            <person name="Crous P.W."/>
            <person name="Henrissat B."/>
            <person name="Nehls U."/>
            <person name="Egli S."/>
            <person name="Spatafora J.W."/>
            <person name="Grigoriev I.V."/>
            <person name="Martin F.M."/>
        </authorList>
    </citation>
    <scope>NUCLEOTIDE SEQUENCE [LARGE SCALE GENOMIC DNA]</scope>
    <source>
        <strain evidence="2 3">CBS 207.34</strain>
    </source>
</reference>
<proteinExistence type="predicted"/>
<dbReference type="PANTHER" id="PTHR38116">
    <property type="entry name" value="CHROMOSOME 7, WHOLE GENOME SHOTGUN SEQUENCE"/>
    <property type="match status" value="1"/>
</dbReference>
<sequence>MSESTRSQGLDFDVSDRVNAAGLDAQQATKPTRKRALTDRRRAQNRLHQKKFREKQKALSNAEASRVDRNLASYVPDNPWNFATRPDNQVTQNYEPFIPLPCEFDPSTPMMTSQFDISSSCQLGPAGLPGMYQSNRATPGAQTPQGNISALSSENYCSSSLTWGADMMAGPTFEDVPAQSISLSMDSTSQQDPIAPGCPLFQYSNNFALDDSEDPDRRGQPWHISLNSRPVTGMTQSQLSRTTSIVDTGGQASQAVESSEERLGHMSTLYLETSLQSLPVDKQRPTIVMPQTRRLHNNDQISKLPDPYRNHLRIDRINLYAACIANSDQLGVPKLLAKSIGFMSPFCQSPANRDFSFGNDNSFQHLKPNLRPVPAQLSQPHEYYIDLLPFPTFRARLLAIISLSPPVINEDELKADLDADGIVCWGSAGGGGRRGGYGVPWDMRSWEAKPWFLAKWWMLTDGEVADQSLWWRSMRGEEDELL</sequence>
<dbReference type="PANTHER" id="PTHR38116:SF5">
    <property type="entry name" value="BZIP DOMAIN-CONTAINING PROTEIN"/>
    <property type="match status" value="1"/>
</dbReference>
<protein>
    <recommendedName>
        <fullName evidence="4">BZIP domain-containing protein</fullName>
    </recommendedName>
</protein>
<dbReference type="EMBL" id="KV750885">
    <property type="protein sequence ID" value="OCL02741.1"/>
    <property type="molecule type" value="Genomic_DNA"/>
</dbReference>
<feature type="region of interest" description="Disordered" evidence="1">
    <location>
        <begin position="212"/>
        <end position="237"/>
    </location>
</feature>
<feature type="compositionally biased region" description="Basic residues" evidence="1">
    <location>
        <begin position="43"/>
        <end position="54"/>
    </location>
</feature>
<dbReference type="Pfam" id="PF11905">
    <property type="entry name" value="DUF3425"/>
    <property type="match status" value="1"/>
</dbReference>
<dbReference type="CDD" id="cd14688">
    <property type="entry name" value="bZIP_YAP"/>
    <property type="match status" value="1"/>
</dbReference>
<accession>A0A8E2EQG5</accession>
<evidence type="ECO:0000313" key="2">
    <source>
        <dbReference type="EMBL" id="OCL02741.1"/>
    </source>
</evidence>
<feature type="compositionally biased region" description="Polar residues" evidence="1">
    <location>
        <begin position="225"/>
        <end position="237"/>
    </location>
</feature>
<organism evidence="2 3">
    <name type="scientific">Glonium stellatum</name>
    <dbReference type="NCBI Taxonomy" id="574774"/>
    <lineage>
        <taxon>Eukaryota</taxon>
        <taxon>Fungi</taxon>
        <taxon>Dikarya</taxon>
        <taxon>Ascomycota</taxon>
        <taxon>Pezizomycotina</taxon>
        <taxon>Dothideomycetes</taxon>
        <taxon>Pleosporomycetidae</taxon>
        <taxon>Gloniales</taxon>
        <taxon>Gloniaceae</taxon>
        <taxon>Glonium</taxon>
    </lineage>
</organism>
<name>A0A8E2EQG5_9PEZI</name>
<gene>
    <name evidence="2" type="ORF">AOQ84DRAFT_443180</name>
</gene>
<feature type="region of interest" description="Disordered" evidence="1">
    <location>
        <begin position="1"/>
        <end position="65"/>
    </location>
</feature>
<evidence type="ECO:0000313" key="3">
    <source>
        <dbReference type="Proteomes" id="UP000250140"/>
    </source>
</evidence>
<evidence type="ECO:0008006" key="4">
    <source>
        <dbReference type="Google" id="ProtNLM"/>
    </source>
</evidence>
<dbReference type="AlphaFoldDB" id="A0A8E2EQG5"/>
<evidence type="ECO:0000256" key="1">
    <source>
        <dbReference type="SAM" id="MobiDB-lite"/>
    </source>
</evidence>
<dbReference type="InterPro" id="IPR021833">
    <property type="entry name" value="DUF3425"/>
</dbReference>
<dbReference type="OrthoDB" id="5973539at2759"/>